<dbReference type="InterPro" id="IPR040454">
    <property type="entry name" value="TF_IIIC_Tfc1/Sfc1"/>
</dbReference>
<dbReference type="PANTHER" id="PTHR13230">
    <property type="entry name" value="GENERAL TRANSCRIPTION FACTOR IIIC, POLYPEPTIDE 5"/>
    <property type="match status" value="1"/>
</dbReference>
<dbReference type="Pfam" id="PF17682">
    <property type="entry name" value="Tau95_N"/>
    <property type="match status" value="1"/>
</dbReference>
<name>A0AAP0DPT4_9ASTR</name>
<reference evidence="8 9" key="1">
    <citation type="submission" date="2024-04" db="EMBL/GenBank/DDBJ databases">
        <title>The reference genome of an endangered Asteraceae, Deinandra increscens subsp. villosa, native to the Central Coast of California.</title>
        <authorList>
            <person name="Guilliams M."/>
            <person name="Hasenstab-Lehman K."/>
            <person name="Meyer R."/>
            <person name="Mcevoy S."/>
        </authorList>
    </citation>
    <scope>NUCLEOTIDE SEQUENCE [LARGE SCALE GENOMIC DNA]</scope>
    <source>
        <tissue evidence="8">Leaf</tissue>
    </source>
</reference>
<keyword evidence="4" id="KW-0539">Nucleus</keyword>
<keyword evidence="3" id="KW-0804">Transcription</keyword>
<evidence type="ECO:0000256" key="4">
    <source>
        <dbReference type="ARBA" id="ARBA00023242"/>
    </source>
</evidence>
<comment type="caution">
    <text evidence="8">The sequence shown here is derived from an EMBL/GenBank/DDBJ whole genome shotgun (WGS) entry which is preliminary data.</text>
</comment>
<dbReference type="InterPro" id="IPR041499">
    <property type="entry name" value="Tfc1/Sfc1_N"/>
</dbReference>
<dbReference type="InterPro" id="IPR019136">
    <property type="entry name" value="TF_IIIC_su-5_HTH"/>
</dbReference>
<dbReference type="PANTHER" id="PTHR13230:SF5">
    <property type="entry name" value="GENERAL TRANSCRIPTION FACTOR 3C POLYPEPTIDE 5"/>
    <property type="match status" value="1"/>
</dbReference>
<evidence type="ECO:0000313" key="8">
    <source>
        <dbReference type="EMBL" id="KAK9078754.1"/>
    </source>
</evidence>
<dbReference type="GO" id="GO:0000127">
    <property type="term" value="C:transcription factor TFIIIC complex"/>
    <property type="evidence" value="ECO:0007669"/>
    <property type="project" value="InterPro"/>
</dbReference>
<organism evidence="8 9">
    <name type="scientific">Deinandra increscens subsp. villosa</name>
    <dbReference type="NCBI Taxonomy" id="3103831"/>
    <lineage>
        <taxon>Eukaryota</taxon>
        <taxon>Viridiplantae</taxon>
        <taxon>Streptophyta</taxon>
        <taxon>Embryophyta</taxon>
        <taxon>Tracheophyta</taxon>
        <taxon>Spermatophyta</taxon>
        <taxon>Magnoliopsida</taxon>
        <taxon>eudicotyledons</taxon>
        <taxon>Gunneridae</taxon>
        <taxon>Pentapetalae</taxon>
        <taxon>asterids</taxon>
        <taxon>campanulids</taxon>
        <taxon>Asterales</taxon>
        <taxon>Asteraceae</taxon>
        <taxon>Asteroideae</taxon>
        <taxon>Heliantheae alliance</taxon>
        <taxon>Madieae</taxon>
        <taxon>Madiinae</taxon>
        <taxon>Deinandra</taxon>
    </lineage>
</organism>
<dbReference type="Proteomes" id="UP001408789">
    <property type="component" value="Unassembled WGS sequence"/>
</dbReference>
<evidence type="ECO:0008006" key="10">
    <source>
        <dbReference type="Google" id="ProtNLM"/>
    </source>
</evidence>
<accession>A0AAP0DPT4</accession>
<feature type="region of interest" description="Disordered" evidence="5">
    <location>
        <begin position="438"/>
        <end position="461"/>
    </location>
</feature>
<proteinExistence type="predicted"/>
<keyword evidence="2" id="KW-0238">DNA-binding</keyword>
<dbReference type="Gene3D" id="3.30.200.160">
    <property type="entry name" value="TFIIIC, subcomplex tauA, subunit Sfc1, barrel domain"/>
    <property type="match status" value="1"/>
</dbReference>
<sequence length="461" mass="53421">MGVIKDGSISGVLPTNKVFTVNYPGYPSSIERALVTLGGTHGIAKVRTSARELQSKAQESRESRSKIELHFRPEDPYSHPVNGEVMPCNHFVLKLSKHNIKEDERQILERPEDEICADIVGHVSESYYFNGMADYQHVLAVHADIARKKKRTWADMEPQFVKIINIVRDKYILTMVFAALTFIHVPKKVNWEKFISKGTEEWQRQMAVCDLFDERPVWIREHLSQNLSNKGLELTTNVIKRFLFRAAYYFSNGPFLRFWIRKGYDPRKDPESRIYQRIDFRVPESLRSYCNRGIESGSKHTWEDLCGFRVFPYKCQTSFQLFDLVDDYIQLEIKKPLTQTSCTLATGWFPPHVLEILRSRVAVRFLSIYPLPGAESYLERSKRKIYAIKENIANKERSRECGIFIRLVFPICCKDIDQENASKVFLQELFGGFQNNNGGGLQDDEAENSDEEYHIFDGSNS</sequence>
<evidence type="ECO:0000256" key="5">
    <source>
        <dbReference type="SAM" id="MobiDB-lite"/>
    </source>
</evidence>
<comment type="subcellular location">
    <subcellularLocation>
        <location evidence="1">Nucleus</location>
    </subcellularLocation>
</comment>
<evidence type="ECO:0000256" key="3">
    <source>
        <dbReference type="ARBA" id="ARBA00023163"/>
    </source>
</evidence>
<feature type="domain" description="Transcription factor IIIC subunit 5 HTH" evidence="6">
    <location>
        <begin position="179"/>
        <end position="281"/>
    </location>
</feature>
<dbReference type="AlphaFoldDB" id="A0AAP0DPT4"/>
<keyword evidence="9" id="KW-1185">Reference proteome</keyword>
<protein>
    <recommendedName>
        <fullName evidence="10">Transcription factor IIIC subunit 5 HTH domain-containing protein</fullName>
    </recommendedName>
</protein>
<dbReference type="Pfam" id="PF09734">
    <property type="entry name" value="Tau95"/>
    <property type="match status" value="1"/>
</dbReference>
<dbReference type="GO" id="GO:0006384">
    <property type="term" value="P:transcription initiation at RNA polymerase III promoter"/>
    <property type="evidence" value="ECO:0007669"/>
    <property type="project" value="InterPro"/>
</dbReference>
<dbReference type="GO" id="GO:0001002">
    <property type="term" value="F:RNA polymerase III type 1 promoter sequence-specific DNA binding"/>
    <property type="evidence" value="ECO:0007669"/>
    <property type="project" value="TreeGrafter"/>
</dbReference>
<dbReference type="GO" id="GO:0005634">
    <property type="term" value="C:nucleus"/>
    <property type="evidence" value="ECO:0007669"/>
    <property type="project" value="UniProtKB-SubCell"/>
</dbReference>
<evidence type="ECO:0000259" key="6">
    <source>
        <dbReference type="Pfam" id="PF09734"/>
    </source>
</evidence>
<evidence type="ECO:0000256" key="1">
    <source>
        <dbReference type="ARBA" id="ARBA00004123"/>
    </source>
</evidence>
<evidence type="ECO:0000259" key="7">
    <source>
        <dbReference type="Pfam" id="PF17682"/>
    </source>
</evidence>
<gene>
    <name evidence="8" type="ORF">SSX86_002812</name>
</gene>
<dbReference type="GO" id="GO:0001003">
    <property type="term" value="F:RNA polymerase III type 2 promoter sequence-specific DNA binding"/>
    <property type="evidence" value="ECO:0007669"/>
    <property type="project" value="TreeGrafter"/>
</dbReference>
<evidence type="ECO:0000256" key="2">
    <source>
        <dbReference type="ARBA" id="ARBA00023125"/>
    </source>
</evidence>
<evidence type="ECO:0000313" key="9">
    <source>
        <dbReference type="Proteomes" id="UP001408789"/>
    </source>
</evidence>
<dbReference type="EMBL" id="JBCNJP010000006">
    <property type="protein sequence ID" value="KAK9078754.1"/>
    <property type="molecule type" value="Genomic_DNA"/>
</dbReference>
<dbReference type="InterPro" id="IPR042536">
    <property type="entry name" value="TFIIIC_tauA_Sfc1"/>
</dbReference>
<feature type="domain" description="Transcription factor IIIC subunit Tfc1/Sfc1 triple barrel" evidence="7">
    <location>
        <begin position="20"/>
        <end position="137"/>
    </location>
</feature>